<sequence>MERIDSLWLGTGPLVSGGFRIDSEMIRVDSNPLTKSYKTFERTLNRFQGLVRQPTKYRFYRTWVTVKPVDSAKSCRPKANSATKMLLRPTVQKNEPVRL</sequence>
<accession>A0ABU6WFG1</accession>
<evidence type="ECO:0000313" key="1">
    <source>
        <dbReference type="EMBL" id="MED6183628.1"/>
    </source>
</evidence>
<dbReference type="Proteomes" id="UP001341840">
    <property type="component" value="Unassembled WGS sequence"/>
</dbReference>
<gene>
    <name evidence="1" type="ORF">PIB30_039468</name>
</gene>
<dbReference type="EMBL" id="JASCZI010181451">
    <property type="protein sequence ID" value="MED6183628.1"/>
    <property type="molecule type" value="Genomic_DNA"/>
</dbReference>
<reference evidence="1 2" key="1">
    <citation type="journal article" date="2023" name="Plants (Basel)">
        <title>Bridging the Gap: Combining Genomics and Transcriptomics Approaches to Understand Stylosanthes scabra, an Orphan Legume from the Brazilian Caatinga.</title>
        <authorList>
            <person name="Ferreira-Neto J.R.C."/>
            <person name="da Silva M.D."/>
            <person name="Binneck E."/>
            <person name="de Melo N.F."/>
            <person name="da Silva R.H."/>
            <person name="de Melo A.L.T.M."/>
            <person name="Pandolfi V."/>
            <person name="Bustamante F.O."/>
            <person name="Brasileiro-Vidal A.C."/>
            <person name="Benko-Iseppon A.M."/>
        </authorList>
    </citation>
    <scope>NUCLEOTIDE SEQUENCE [LARGE SCALE GENOMIC DNA]</scope>
    <source>
        <tissue evidence="1">Leaves</tissue>
    </source>
</reference>
<protein>
    <submittedName>
        <fullName evidence="1">Uncharacterized protein</fullName>
    </submittedName>
</protein>
<comment type="caution">
    <text evidence="1">The sequence shown here is derived from an EMBL/GenBank/DDBJ whole genome shotgun (WGS) entry which is preliminary data.</text>
</comment>
<keyword evidence="2" id="KW-1185">Reference proteome</keyword>
<name>A0ABU6WFG1_9FABA</name>
<evidence type="ECO:0000313" key="2">
    <source>
        <dbReference type="Proteomes" id="UP001341840"/>
    </source>
</evidence>
<organism evidence="1 2">
    <name type="scientific">Stylosanthes scabra</name>
    <dbReference type="NCBI Taxonomy" id="79078"/>
    <lineage>
        <taxon>Eukaryota</taxon>
        <taxon>Viridiplantae</taxon>
        <taxon>Streptophyta</taxon>
        <taxon>Embryophyta</taxon>
        <taxon>Tracheophyta</taxon>
        <taxon>Spermatophyta</taxon>
        <taxon>Magnoliopsida</taxon>
        <taxon>eudicotyledons</taxon>
        <taxon>Gunneridae</taxon>
        <taxon>Pentapetalae</taxon>
        <taxon>rosids</taxon>
        <taxon>fabids</taxon>
        <taxon>Fabales</taxon>
        <taxon>Fabaceae</taxon>
        <taxon>Papilionoideae</taxon>
        <taxon>50 kb inversion clade</taxon>
        <taxon>dalbergioids sensu lato</taxon>
        <taxon>Dalbergieae</taxon>
        <taxon>Pterocarpus clade</taxon>
        <taxon>Stylosanthes</taxon>
    </lineage>
</organism>
<proteinExistence type="predicted"/>